<gene>
    <name evidence="2" type="ORF">PG2011B_0394</name>
</gene>
<dbReference type="Gene3D" id="1.10.10.10">
    <property type="entry name" value="Winged helix-like DNA-binding domain superfamily/Winged helix DNA-binding domain"/>
    <property type="match status" value="1"/>
</dbReference>
<comment type="similarity">
    <text evidence="1">Belongs to the ROK (NagC/XylR) family.</text>
</comment>
<evidence type="ECO:0000313" key="2">
    <source>
        <dbReference type="EMBL" id="RYM96197.1"/>
    </source>
</evidence>
<organism evidence="2 3">
    <name type="scientific">Bifidobacterium animalis subsp. lactis</name>
    <name type="common">Bifidobacterium lactis</name>
    <dbReference type="NCBI Taxonomy" id="302911"/>
    <lineage>
        <taxon>Bacteria</taxon>
        <taxon>Bacillati</taxon>
        <taxon>Actinomycetota</taxon>
        <taxon>Actinomycetes</taxon>
        <taxon>Bifidobacteriales</taxon>
        <taxon>Bifidobacteriaceae</taxon>
        <taxon>Bifidobacterium</taxon>
    </lineage>
</organism>
<dbReference type="InterPro" id="IPR000600">
    <property type="entry name" value="ROK"/>
</dbReference>
<accession>A0A315S1S2</accession>
<protein>
    <submittedName>
        <fullName evidence="2">ROK family transcriptional regulator</fullName>
    </submittedName>
</protein>
<dbReference type="PANTHER" id="PTHR18964:SF149">
    <property type="entry name" value="BIFUNCTIONAL UDP-N-ACETYLGLUCOSAMINE 2-EPIMERASE_N-ACETYLMANNOSAMINE KINASE"/>
    <property type="match status" value="1"/>
</dbReference>
<dbReference type="InterPro" id="IPR036390">
    <property type="entry name" value="WH_DNA-bd_sf"/>
</dbReference>
<name>A0A315S1S2_BIFAN</name>
<dbReference type="AlphaFoldDB" id="A0A315S1S2"/>
<dbReference type="Gene3D" id="3.30.420.40">
    <property type="match status" value="2"/>
</dbReference>
<dbReference type="RefSeq" id="WP_004268559.1">
    <property type="nucleotide sequence ID" value="NZ_CAKMAC010000002.1"/>
</dbReference>
<dbReference type="GeneID" id="29696347"/>
<dbReference type="SUPFAM" id="SSF46785">
    <property type="entry name" value="Winged helix' DNA-binding domain"/>
    <property type="match status" value="1"/>
</dbReference>
<dbReference type="EMBL" id="RSCO01000013">
    <property type="protein sequence ID" value="RYM96197.1"/>
    <property type="molecule type" value="Genomic_DNA"/>
</dbReference>
<evidence type="ECO:0000313" key="3">
    <source>
        <dbReference type="Proteomes" id="UP000293613"/>
    </source>
</evidence>
<dbReference type="InterPro" id="IPR036388">
    <property type="entry name" value="WH-like_DNA-bd_sf"/>
</dbReference>
<dbReference type="Proteomes" id="UP000293613">
    <property type="component" value="Unassembled WGS sequence"/>
</dbReference>
<evidence type="ECO:0000256" key="1">
    <source>
        <dbReference type="ARBA" id="ARBA00006479"/>
    </source>
</evidence>
<proteinExistence type="inferred from homology"/>
<reference evidence="2 3" key="1">
    <citation type="journal article" date="2019" name="Appl. Environ. Microbiol.">
        <title>Dissecting the evolutionary development of the Bifidobacterium animalis species through comparative genomics analyses.</title>
        <authorList>
            <person name="Lugli G.A."/>
            <person name="Mancino W."/>
            <person name="Milani C."/>
            <person name="Duranti S."/>
            <person name="Mancabelli L."/>
            <person name="Napoli S."/>
            <person name="Mangifesta M."/>
            <person name="Viappiani A."/>
            <person name="Anzalone R."/>
            <person name="Longhi G."/>
            <person name="van Sinderen D."/>
            <person name="Ventura M."/>
            <person name="Turroni F."/>
        </authorList>
    </citation>
    <scope>NUCLEOTIDE SEQUENCE [LARGE SCALE GENOMIC DNA]</scope>
    <source>
        <strain evidence="2 3">2011B</strain>
    </source>
</reference>
<dbReference type="SUPFAM" id="SSF53067">
    <property type="entry name" value="Actin-like ATPase domain"/>
    <property type="match status" value="2"/>
</dbReference>
<dbReference type="Pfam" id="PF13412">
    <property type="entry name" value="HTH_24"/>
    <property type="match status" value="1"/>
</dbReference>
<sequence length="363" mass="39745">MESTTVKRHNRELILRELFAAPSMTKRQIADATRLSMPTITENLRELAADGLIVPAEARASTGGRKAQTWQFNARHRTAIGVALRPTEVVCMAVDLRGNVIAEHKVTMARRNDNAYYERAAHTISTFAQSLPSPIGVCFALPSSAARHCICVAEDWNAATESYQGISRILTLPCSRIARNVAYATVELHNHPLLRNAVCLYLGEYINSAIVMDGVAREGNLEHMQLDASGDICRCGSRGCLEVLCSSRQLTEEGESLPGFFGVLEQGERNHHVRMDRWLGSLAHAVNNIRTFVPADVILCGPIADYLDDSEIAQLERLTTCAEHVNPSARNPQVMRGCCVEYQDAVGAAQSLIPASHDGIPSD</sequence>
<comment type="caution">
    <text evidence="2">The sequence shown here is derived from an EMBL/GenBank/DDBJ whole genome shotgun (WGS) entry which is preliminary data.</text>
</comment>
<dbReference type="OMA" id="CVICADV"/>
<dbReference type="InterPro" id="IPR043129">
    <property type="entry name" value="ATPase_NBD"/>
</dbReference>
<dbReference type="Pfam" id="PF00480">
    <property type="entry name" value="ROK"/>
    <property type="match status" value="1"/>
</dbReference>
<dbReference type="PANTHER" id="PTHR18964">
    <property type="entry name" value="ROK (REPRESSOR, ORF, KINASE) FAMILY"/>
    <property type="match status" value="1"/>
</dbReference>